<feature type="region of interest" description="Disordered" evidence="1">
    <location>
        <begin position="386"/>
        <end position="667"/>
    </location>
</feature>
<feature type="compositionally biased region" description="Basic and acidic residues" evidence="1">
    <location>
        <begin position="638"/>
        <end position="654"/>
    </location>
</feature>
<name>A0ABV5DQE7_9ACTN</name>
<sequence length="873" mass="94164">MTFEPTEIQHGVDPNMFTLIDPGTIPYPLTDVWSLNYAAETLRTGGENLSDGAEDMRSTWQGLQAHYTAPESETLFAKMDPVTTRAEDVQSDLSTVATALEDLAEAAKTARSALNLLRIDAQGFWNRHHDKKVWWLTKDEETDQWALGENIRIKDAVNAAWATFNEAENDCASRISSVFGGPAYVSPGQGGGDNTLVYGLPPDAGERDVSLERALSFEGANSNLNDLAAWVGTEFHPSQMSWRDPADQAVWDTVVTDALWGSAVGLVSKLGYWHADNGWRLDPTGRWDNAKAAWNDAKIDASTLIGIHDEHGWLWKTPDGGQEGSTWDRWLTNLDASKDELVEGHTAWSTRDEGTGYSNGTMGANAALLTVGLPLKGLKTVLGAGVGGDRHTPSTGSDGSGSHAADSRGGPGTNGWPSSPLPQRSENETSTTERFDHQLTVLKESLLDPDRFRPNPPGRSDTPSPTPDTGGDQPFPKPQESGTPPQRSGNEGSRDQSDEVDTGRPGSPGEKPEASMSPRPESEVPRGEEHRSPRRDEEDGGDQGDTPVQNRGDDQEGTKGLQEESEGPEPATGGAGGGGGDEPPRDRRSTGGDGEERSDGPTGGDDVPSADPPQPPGSPEKPPHEPNRDDGDGGNGGEGKEGESTLTPDPRRPEYLPPDTARMDPGLGPQVLEALKNTPGVRQLNLTDAKLQQIIDNLKNRPYGQQVAEMILSGPVTEMRGFSGIVSDLKNARGIESKNQEMRLALDIYHSGVPADRVEFRGKDMSTGEDLDVAVLGSNGDTLRGYQAYIPEPGAANPVKSAMKKFRKQLPYGTDTANQVGVMELRMNRGDIPESDIRKMEEFAEERGLSVHLNFQDETIVLPHGTQMYMEGN</sequence>
<feature type="compositionally biased region" description="Basic and acidic residues" evidence="1">
    <location>
        <begin position="621"/>
        <end position="631"/>
    </location>
</feature>
<evidence type="ECO:0000256" key="1">
    <source>
        <dbReference type="SAM" id="MobiDB-lite"/>
    </source>
</evidence>
<evidence type="ECO:0000313" key="3">
    <source>
        <dbReference type="Proteomes" id="UP001585053"/>
    </source>
</evidence>
<feature type="compositionally biased region" description="Polar residues" evidence="1">
    <location>
        <begin position="415"/>
        <end position="424"/>
    </location>
</feature>
<feature type="compositionally biased region" description="Basic and acidic residues" evidence="1">
    <location>
        <begin position="582"/>
        <end position="599"/>
    </location>
</feature>
<feature type="compositionally biased region" description="Basic and acidic residues" evidence="1">
    <location>
        <begin position="425"/>
        <end position="437"/>
    </location>
</feature>
<dbReference type="RefSeq" id="WP_376736784.1">
    <property type="nucleotide sequence ID" value="NZ_JAYMRS010000001.1"/>
</dbReference>
<feature type="compositionally biased region" description="Polar residues" evidence="1">
    <location>
        <begin position="480"/>
        <end position="491"/>
    </location>
</feature>
<gene>
    <name evidence="2" type="ORF">VSQ78_03765</name>
</gene>
<comment type="caution">
    <text evidence="2">The sequence shown here is derived from an EMBL/GenBank/DDBJ whole genome shotgun (WGS) entry which is preliminary data.</text>
</comment>
<evidence type="ECO:0000313" key="2">
    <source>
        <dbReference type="EMBL" id="MFB8766807.1"/>
    </source>
</evidence>
<keyword evidence="3" id="KW-1185">Reference proteome</keyword>
<dbReference type="EMBL" id="JAYMRS010000001">
    <property type="protein sequence ID" value="MFB8766807.1"/>
    <property type="molecule type" value="Genomic_DNA"/>
</dbReference>
<feature type="compositionally biased region" description="Low complexity" evidence="1">
    <location>
        <begin position="394"/>
        <end position="408"/>
    </location>
</feature>
<protein>
    <submittedName>
        <fullName evidence="2">Uncharacterized protein</fullName>
    </submittedName>
</protein>
<organism evidence="2 3">
    <name type="scientific">Nocardiopsis alba</name>
    <dbReference type="NCBI Taxonomy" id="53437"/>
    <lineage>
        <taxon>Bacteria</taxon>
        <taxon>Bacillati</taxon>
        <taxon>Actinomycetota</taxon>
        <taxon>Actinomycetes</taxon>
        <taxon>Streptosporangiales</taxon>
        <taxon>Nocardiopsidaceae</taxon>
        <taxon>Nocardiopsis</taxon>
    </lineage>
</organism>
<accession>A0ABV5DQE7</accession>
<reference evidence="2 3" key="1">
    <citation type="submission" date="2024-01" db="EMBL/GenBank/DDBJ databases">
        <title>Genome mining of biosynthetic gene clusters to explore secondary metabolites of Streptomyces sp.</title>
        <authorList>
            <person name="Baig A."/>
            <person name="Ajitkumar Shintre N."/>
            <person name="Kumar H."/>
            <person name="Anbarasu A."/>
            <person name="Ramaiah S."/>
        </authorList>
    </citation>
    <scope>NUCLEOTIDE SEQUENCE [LARGE SCALE GENOMIC DNA]</scope>
    <source>
        <strain evidence="2 3">A01</strain>
    </source>
</reference>
<dbReference type="Proteomes" id="UP001585053">
    <property type="component" value="Unassembled WGS sequence"/>
</dbReference>
<feature type="compositionally biased region" description="Pro residues" evidence="1">
    <location>
        <begin position="610"/>
        <end position="620"/>
    </location>
</feature>
<feature type="compositionally biased region" description="Basic and acidic residues" evidence="1">
    <location>
        <begin position="520"/>
        <end position="537"/>
    </location>
</feature>
<proteinExistence type="predicted"/>